<sequence>MRIGIFETTHFEVAYTLIRLFNHPDNQLTVFCYVPAAEQLKYLLKDEQQRFNWVIRPEAMSKAHFVRVIRNEIDSAGIEMLLLDSVEDNFIHYARMVRLLPGVRTILTLHDINNYFEYHNNGSLRRFVRNYGKKRLVRAVHEFTVLSSTLEDALCSKLPAGKIVRNIPGAIFDETQYRQPGAIEDEIHIVVPGTVDEKRRNYDAVFNLLDSCHQQNIKVKITLLGGISNLYGSRVLGRAKAYRALHNNLYWYESEIVEQPEFDRVMQESHFIFSPTVVETVIFDDVQEKYGITKSSGNVGDMIRFARPAIVPKDLRLSPEFSACVMRYEHINEIPDQLAQIRDDPSKYIMLKEAAYVCSLQFRAEVFYTRYPDLFTKAGS</sequence>
<comment type="caution">
    <text evidence="1">The sequence shown here is derived from an EMBL/GenBank/DDBJ whole genome shotgun (WGS) entry which is preliminary data.</text>
</comment>
<dbReference type="OrthoDB" id="4291430at2"/>
<reference evidence="1 2" key="1">
    <citation type="submission" date="2019-02" db="EMBL/GenBank/DDBJ databases">
        <title>Genomic Encyclopedia of Type Strains, Phase IV (KMG-IV): sequencing the most valuable type-strain genomes for metagenomic binning, comparative biology and taxonomic classification.</title>
        <authorList>
            <person name="Goeker M."/>
        </authorList>
    </citation>
    <scope>NUCLEOTIDE SEQUENCE [LARGE SCALE GENOMIC DNA]</scope>
    <source>
        <strain evidence="1 2">DSM 18116</strain>
    </source>
</reference>
<evidence type="ECO:0000313" key="1">
    <source>
        <dbReference type="EMBL" id="RZS75712.1"/>
    </source>
</evidence>
<dbReference type="AlphaFoldDB" id="A0A4Q7N3Z9"/>
<dbReference type="EMBL" id="SGXA01000001">
    <property type="protein sequence ID" value="RZS75712.1"/>
    <property type="molecule type" value="Genomic_DNA"/>
</dbReference>
<protein>
    <recommendedName>
        <fullName evidence="3">Glycosyltransferase involved in cell wall biosynthesis</fullName>
    </recommendedName>
</protein>
<organism evidence="1 2">
    <name type="scientific">Pseudobacter ginsenosidimutans</name>
    <dbReference type="NCBI Taxonomy" id="661488"/>
    <lineage>
        <taxon>Bacteria</taxon>
        <taxon>Pseudomonadati</taxon>
        <taxon>Bacteroidota</taxon>
        <taxon>Chitinophagia</taxon>
        <taxon>Chitinophagales</taxon>
        <taxon>Chitinophagaceae</taxon>
        <taxon>Pseudobacter</taxon>
    </lineage>
</organism>
<evidence type="ECO:0000313" key="2">
    <source>
        <dbReference type="Proteomes" id="UP000293874"/>
    </source>
</evidence>
<keyword evidence="2" id="KW-1185">Reference proteome</keyword>
<evidence type="ECO:0008006" key="3">
    <source>
        <dbReference type="Google" id="ProtNLM"/>
    </source>
</evidence>
<proteinExistence type="predicted"/>
<accession>A0A4Q7N3Z9</accession>
<dbReference type="SUPFAM" id="SSF53756">
    <property type="entry name" value="UDP-Glycosyltransferase/glycogen phosphorylase"/>
    <property type="match status" value="1"/>
</dbReference>
<gene>
    <name evidence="1" type="ORF">EV199_1585</name>
</gene>
<dbReference type="Proteomes" id="UP000293874">
    <property type="component" value="Unassembled WGS sequence"/>
</dbReference>
<name>A0A4Q7N3Z9_9BACT</name>
<dbReference type="RefSeq" id="WP_130540056.1">
    <property type="nucleotide sequence ID" value="NZ_CP042431.1"/>
</dbReference>